<dbReference type="SUPFAM" id="SSF50969">
    <property type="entry name" value="YVTN repeat-like/Quinoprotein amine dehydrogenase"/>
    <property type="match status" value="1"/>
</dbReference>
<reference evidence="3 5" key="2">
    <citation type="journal article" date="2019" name="Nat. Med.">
        <title>A library of human gut bacterial isolates paired with longitudinal multiomics data enables mechanistic microbiome research.</title>
        <authorList>
            <person name="Poyet M."/>
            <person name="Groussin M."/>
            <person name="Gibbons S.M."/>
            <person name="Avila-Pacheco J."/>
            <person name="Jiang X."/>
            <person name="Kearney S.M."/>
            <person name="Perrotta A.R."/>
            <person name="Berdy B."/>
            <person name="Zhao S."/>
            <person name="Lieberman T.D."/>
            <person name="Swanson P.K."/>
            <person name="Smith M."/>
            <person name="Roesemann S."/>
            <person name="Alexander J.E."/>
            <person name="Rich S.A."/>
            <person name="Livny J."/>
            <person name="Vlamakis H."/>
            <person name="Clish C."/>
            <person name="Bullock K."/>
            <person name="Deik A."/>
            <person name="Scott J."/>
            <person name="Pierce K.A."/>
            <person name="Xavier R.J."/>
            <person name="Alm E.J."/>
        </authorList>
    </citation>
    <scope>NUCLEOTIDE SEQUENCE [LARGE SCALE GENOMIC DNA]</scope>
    <source>
        <strain evidence="3 5">BIOML-A2</strain>
    </source>
</reference>
<sequence>MRQSLIAAGMFLLTGGMVGCGTSSTQEKEDLIVVDVSKDYPKKELILQDLFDVEYIPLETTDEFVTLGWLQAIGKDVMIIRNMFAADGDIFIYDRKGKAIRHINRKGQGNEEYAATNGIYLDDEKGELFVGNLRQRKIMTYDLFGNFKRSFTFKEGEDEDTKSWVYYKAIFNFDRDHFICQDASSGRNFNGAYQDLEPRNIFLIVSKQDGSVVEEIKVPFEKKVSQVLFDEKGIGMVNNPCIVPYEDRWLLTEPSCDTVYTYSSAEGLKPFIVRTPSIQSMSPEIFLFPGVVTDRYCFMQTVKKELNLAMMDTYYRLMRTDLVYDRETKEVSEYVLYNDDFTKEVPIANLVDEIFDLTVFNNDEIAFTWRINTPELVEAYQEGHLKGKLKEIAAGMHEEDNPVIMVAKYKR</sequence>
<dbReference type="InterPro" id="IPR011044">
    <property type="entry name" value="Quino_amine_DH_bsu"/>
</dbReference>
<evidence type="ECO:0000313" key="4">
    <source>
        <dbReference type="Proteomes" id="UP000095591"/>
    </source>
</evidence>
<dbReference type="Gene3D" id="2.120.10.30">
    <property type="entry name" value="TolB, C-terminal domain"/>
    <property type="match status" value="1"/>
</dbReference>
<reference evidence="2" key="3">
    <citation type="submission" date="2023-01" db="EMBL/GenBank/DDBJ databases">
        <title>Human gut microbiome strain richness.</title>
        <authorList>
            <person name="Chen-Liaw A."/>
        </authorList>
    </citation>
    <scope>NUCLEOTIDE SEQUENCE</scope>
    <source>
        <strain evidence="2">RTP21484st1_E5_RTP21484_190118</strain>
    </source>
</reference>
<dbReference type="PROSITE" id="PS51257">
    <property type="entry name" value="PROKAR_LIPOPROTEIN"/>
    <property type="match status" value="1"/>
</dbReference>
<dbReference type="EMBL" id="WKNE01000001">
    <property type="protein sequence ID" value="MRZ53246.1"/>
    <property type="molecule type" value="Genomic_DNA"/>
</dbReference>
<dbReference type="AlphaFoldDB" id="A0A173S399"/>
<dbReference type="Proteomes" id="UP000432516">
    <property type="component" value="Unassembled WGS sequence"/>
</dbReference>
<dbReference type="Proteomes" id="UP000095591">
    <property type="component" value="Unassembled WGS sequence"/>
</dbReference>
<accession>A0A173S399</accession>
<protein>
    <submittedName>
        <fullName evidence="2">6-bladed beta-propeller</fullName>
    </submittedName>
</protein>
<name>A0A173S399_PARDI</name>
<evidence type="ECO:0000313" key="2">
    <source>
        <dbReference type="EMBL" id="MDB9004537.1"/>
    </source>
</evidence>
<dbReference type="Proteomes" id="UP001210126">
    <property type="component" value="Unassembled WGS sequence"/>
</dbReference>
<proteinExistence type="predicted"/>
<organism evidence="1 4">
    <name type="scientific">Parabacteroides distasonis</name>
    <dbReference type="NCBI Taxonomy" id="823"/>
    <lineage>
        <taxon>Bacteria</taxon>
        <taxon>Pseudomonadati</taxon>
        <taxon>Bacteroidota</taxon>
        <taxon>Bacteroidia</taxon>
        <taxon>Bacteroidales</taxon>
        <taxon>Tannerellaceae</taxon>
        <taxon>Parabacteroides</taxon>
    </lineage>
</organism>
<dbReference type="RefSeq" id="WP_009017822.1">
    <property type="nucleotide sequence ID" value="NZ_CACRUW010000019.1"/>
</dbReference>
<gene>
    <name evidence="1" type="ORF">ERS852429_00873</name>
    <name evidence="3" type="ORF">GKD68_00555</name>
    <name evidence="2" type="ORF">PN599_05945</name>
</gene>
<evidence type="ECO:0000313" key="5">
    <source>
        <dbReference type="Proteomes" id="UP000432516"/>
    </source>
</evidence>
<evidence type="ECO:0000313" key="3">
    <source>
        <dbReference type="EMBL" id="MRZ53246.1"/>
    </source>
</evidence>
<evidence type="ECO:0000313" key="1">
    <source>
        <dbReference type="EMBL" id="CUM84792.1"/>
    </source>
</evidence>
<dbReference type="InterPro" id="IPR011042">
    <property type="entry name" value="6-blade_b-propeller_TolB-like"/>
</dbReference>
<dbReference type="EMBL" id="CYXP01000001">
    <property type="protein sequence ID" value="CUM84792.1"/>
    <property type="molecule type" value="Genomic_DNA"/>
</dbReference>
<dbReference type="EMBL" id="JAQMPJ010000003">
    <property type="protein sequence ID" value="MDB9004537.1"/>
    <property type="molecule type" value="Genomic_DNA"/>
</dbReference>
<reference evidence="1 4" key="1">
    <citation type="submission" date="2015-09" db="EMBL/GenBank/DDBJ databases">
        <authorList>
            <consortium name="Pathogen Informatics"/>
        </authorList>
    </citation>
    <scope>NUCLEOTIDE SEQUENCE [LARGE SCALE GENOMIC DNA]</scope>
    <source>
        <strain evidence="1 4">2789STDY5608872</strain>
    </source>
</reference>
<dbReference type="Pfam" id="PF17170">
    <property type="entry name" value="DUF5128"/>
    <property type="match status" value="1"/>
</dbReference>